<dbReference type="EMBL" id="AEDD01000003">
    <property type="protein sequence ID" value="EFM11656.1"/>
    <property type="molecule type" value="Genomic_DNA"/>
</dbReference>
<evidence type="ECO:0000313" key="2">
    <source>
        <dbReference type="Proteomes" id="UP000005387"/>
    </source>
</evidence>
<dbReference type="eggNOG" id="ENOG50348BD">
    <property type="taxonomic scope" value="Bacteria"/>
</dbReference>
<organism evidence="1 2">
    <name type="scientific">Paenibacillus curdlanolyticus YK9</name>
    <dbReference type="NCBI Taxonomy" id="717606"/>
    <lineage>
        <taxon>Bacteria</taxon>
        <taxon>Bacillati</taxon>
        <taxon>Bacillota</taxon>
        <taxon>Bacilli</taxon>
        <taxon>Bacillales</taxon>
        <taxon>Paenibacillaceae</taxon>
        <taxon>Paenibacillus</taxon>
    </lineage>
</organism>
<reference evidence="1 2" key="1">
    <citation type="submission" date="2010-07" db="EMBL/GenBank/DDBJ databases">
        <title>The draft genome of Paenibacillus curdlanolyticus YK9.</title>
        <authorList>
            <consortium name="US DOE Joint Genome Institute (JGI-PGF)"/>
            <person name="Lucas S."/>
            <person name="Copeland A."/>
            <person name="Lapidus A."/>
            <person name="Cheng J.-F."/>
            <person name="Bruce D."/>
            <person name="Goodwin L."/>
            <person name="Pitluck S."/>
            <person name="Land M.L."/>
            <person name="Hauser L."/>
            <person name="Chang Y.-J."/>
            <person name="Jeffries C."/>
            <person name="Anderson I.J."/>
            <person name="Johnson E."/>
            <person name="Loganathan U."/>
            <person name="Mulhopadhyay B."/>
            <person name="Kyrpides N."/>
            <person name="Woyke T.J."/>
        </authorList>
    </citation>
    <scope>NUCLEOTIDE SEQUENCE [LARGE SCALE GENOMIC DNA]</scope>
    <source>
        <strain evidence="1 2">YK9</strain>
    </source>
</reference>
<keyword evidence="2" id="KW-1185">Reference proteome</keyword>
<accession>E0I6J0</accession>
<proteinExistence type="predicted"/>
<gene>
    <name evidence="1" type="ORF">PaecuDRAFT_1262</name>
</gene>
<protein>
    <submittedName>
        <fullName evidence="1">Uncharacterized protein</fullName>
    </submittedName>
</protein>
<evidence type="ECO:0000313" key="1">
    <source>
        <dbReference type="EMBL" id="EFM11656.1"/>
    </source>
</evidence>
<dbReference type="AlphaFoldDB" id="E0I6J0"/>
<sequence>MRSRMETIEIQQITLADPNAAETIELALTKAELVLVTEYGSKLWYIDVTGAGPASLLDHYYSSEHILVSVTAVAADGRSFQGKAYFHANVLKQACVLRGDDELIALQG</sequence>
<dbReference type="Proteomes" id="UP000005387">
    <property type="component" value="Unassembled WGS sequence"/>
</dbReference>
<name>E0I6J0_9BACL</name>